<accession>A0A837ZUG3</accession>
<evidence type="ECO:0000256" key="4">
    <source>
        <dbReference type="SAM" id="MobiDB-lite"/>
    </source>
</evidence>
<evidence type="ECO:0000313" key="7">
    <source>
        <dbReference type="Proteomes" id="UP000582974"/>
    </source>
</evidence>
<dbReference type="Proteomes" id="UP000582974">
    <property type="component" value="Unassembled WGS sequence"/>
</dbReference>
<dbReference type="PANTHER" id="PTHR30349">
    <property type="entry name" value="PHAGE INTEGRASE-RELATED"/>
    <property type="match status" value="1"/>
</dbReference>
<dbReference type="EMBL" id="JACCKD010000001">
    <property type="protein sequence ID" value="MBA0124236.1"/>
    <property type="molecule type" value="Genomic_DNA"/>
</dbReference>
<reference evidence="6 7" key="1">
    <citation type="submission" date="2020-07" db="EMBL/GenBank/DDBJ databases">
        <title>Genome of Haloechinothrix sp.</title>
        <authorList>
            <person name="Tang S.-K."/>
            <person name="Yang L."/>
            <person name="Zhu W.-Y."/>
        </authorList>
    </citation>
    <scope>NUCLEOTIDE SEQUENCE [LARGE SCALE GENOMIC DNA]</scope>
    <source>
        <strain evidence="6 7">YIM 98757</strain>
    </source>
</reference>
<dbReference type="SUPFAM" id="SSF56349">
    <property type="entry name" value="DNA breaking-rejoining enzymes"/>
    <property type="match status" value="1"/>
</dbReference>
<dbReference type="PANTHER" id="PTHR30349:SF91">
    <property type="entry name" value="INTA PROTEIN"/>
    <property type="match status" value="1"/>
</dbReference>
<protein>
    <submittedName>
        <fullName evidence="6">Site-specific integrase</fullName>
    </submittedName>
</protein>
<dbReference type="PROSITE" id="PS51898">
    <property type="entry name" value="TYR_RECOMBINASE"/>
    <property type="match status" value="1"/>
</dbReference>
<dbReference type="InterPro" id="IPR010998">
    <property type="entry name" value="Integrase_recombinase_N"/>
</dbReference>
<dbReference type="GO" id="GO:0003677">
    <property type="term" value="F:DNA binding"/>
    <property type="evidence" value="ECO:0007669"/>
    <property type="project" value="UniProtKB-KW"/>
</dbReference>
<keyword evidence="2" id="KW-0238">DNA-binding</keyword>
<comment type="caution">
    <text evidence="6">The sequence shown here is derived from an EMBL/GenBank/DDBJ whole genome shotgun (WGS) entry which is preliminary data.</text>
</comment>
<dbReference type="Pfam" id="PF00589">
    <property type="entry name" value="Phage_integrase"/>
    <property type="match status" value="1"/>
</dbReference>
<dbReference type="InterPro" id="IPR002104">
    <property type="entry name" value="Integrase_catalytic"/>
</dbReference>
<dbReference type="AlphaFoldDB" id="A0A837ZUG3"/>
<dbReference type="CDD" id="cd01189">
    <property type="entry name" value="INT_ICEBs1_C_like"/>
    <property type="match status" value="1"/>
</dbReference>
<feature type="region of interest" description="Disordered" evidence="4">
    <location>
        <begin position="1"/>
        <end position="33"/>
    </location>
</feature>
<dbReference type="Gene3D" id="1.10.150.130">
    <property type="match status" value="1"/>
</dbReference>
<evidence type="ECO:0000256" key="3">
    <source>
        <dbReference type="ARBA" id="ARBA00023172"/>
    </source>
</evidence>
<keyword evidence="3" id="KW-0233">DNA recombination</keyword>
<dbReference type="Gene3D" id="1.10.443.10">
    <property type="entry name" value="Intergrase catalytic core"/>
    <property type="match status" value="1"/>
</dbReference>
<feature type="domain" description="Tyr recombinase" evidence="5">
    <location>
        <begin position="224"/>
        <end position="419"/>
    </location>
</feature>
<sequence>MATKTGLASPEPGDGENSRRGKGKRNANGAGSIYQRKDGRWEAKVFVNTPDGLRKRVSVYGDTWEEAHSEKIRLQDQQRRGIPVAVSTVTVGEYMSYWLYDIAQAKVRRTTYSSYELLTRLYIVPGLGKRKLTALQAAHVRTWLNSVSKTCQCCAQGKDAARADKGKARCCAKQPAECCEQYPGTGTLRALLRVLRAALQDAIDEDLLARNVARQVSMPTGALRKVKPWTVEEARQFLEAAKHDRLYALWAVALAVGLRRGEALGLRWSDVDLNAGRINIGQALYRVSKELKLDQVKSESSAASVPLPEQLVVILRQHRRQQLADLRQSSTNEHGLVFTTRNGTPLEPRNVNRAFAALCRRANVRPIRLHDLRHSCATLLFSMGVDAATVQRILRHSSITVTTGTYVEVIEQVQRDAVAGMDTLFGFDTGTDDGSASG</sequence>
<dbReference type="InterPro" id="IPR013762">
    <property type="entry name" value="Integrase-like_cat_sf"/>
</dbReference>
<evidence type="ECO:0000313" key="6">
    <source>
        <dbReference type="EMBL" id="MBA0124236.1"/>
    </source>
</evidence>
<gene>
    <name evidence="6" type="ORF">H0B56_01625</name>
</gene>
<dbReference type="GO" id="GO:0006310">
    <property type="term" value="P:DNA recombination"/>
    <property type="evidence" value="ECO:0007669"/>
    <property type="project" value="UniProtKB-KW"/>
</dbReference>
<evidence type="ECO:0000256" key="1">
    <source>
        <dbReference type="ARBA" id="ARBA00022908"/>
    </source>
</evidence>
<dbReference type="RefSeq" id="WP_180891125.1">
    <property type="nucleotide sequence ID" value="NZ_JACCKD010000001.1"/>
</dbReference>
<name>A0A837ZUG3_9PSEU</name>
<evidence type="ECO:0000259" key="5">
    <source>
        <dbReference type="PROSITE" id="PS51898"/>
    </source>
</evidence>
<dbReference type="InterPro" id="IPR050090">
    <property type="entry name" value="Tyrosine_recombinase_XerCD"/>
</dbReference>
<dbReference type="Pfam" id="PF14659">
    <property type="entry name" value="Phage_int_SAM_3"/>
    <property type="match status" value="1"/>
</dbReference>
<keyword evidence="1" id="KW-0229">DNA integration</keyword>
<dbReference type="InterPro" id="IPR004107">
    <property type="entry name" value="Integrase_SAM-like_N"/>
</dbReference>
<organism evidence="6 7">
    <name type="scientific">Haloechinothrix aidingensis</name>
    <dbReference type="NCBI Taxonomy" id="2752311"/>
    <lineage>
        <taxon>Bacteria</taxon>
        <taxon>Bacillati</taxon>
        <taxon>Actinomycetota</taxon>
        <taxon>Actinomycetes</taxon>
        <taxon>Pseudonocardiales</taxon>
        <taxon>Pseudonocardiaceae</taxon>
        <taxon>Haloechinothrix</taxon>
    </lineage>
</organism>
<keyword evidence="7" id="KW-1185">Reference proteome</keyword>
<proteinExistence type="predicted"/>
<evidence type="ECO:0000256" key="2">
    <source>
        <dbReference type="ARBA" id="ARBA00023125"/>
    </source>
</evidence>
<dbReference type="InterPro" id="IPR011010">
    <property type="entry name" value="DNA_brk_join_enz"/>
</dbReference>
<dbReference type="GO" id="GO:0015074">
    <property type="term" value="P:DNA integration"/>
    <property type="evidence" value="ECO:0007669"/>
    <property type="project" value="UniProtKB-KW"/>
</dbReference>